<comment type="subcellular location">
    <subcellularLocation>
        <location evidence="1">Membrane</location>
        <topology evidence="1">Multi-pass membrane protein</topology>
    </subcellularLocation>
</comment>
<keyword evidence="2 5" id="KW-0812">Transmembrane</keyword>
<evidence type="ECO:0000256" key="3">
    <source>
        <dbReference type="ARBA" id="ARBA00022989"/>
    </source>
</evidence>
<feature type="transmembrane region" description="Helical" evidence="5">
    <location>
        <begin position="55"/>
        <end position="75"/>
    </location>
</feature>
<feature type="transmembrane region" description="Helical" evidence="5">
    <location>
        <begin position="108"/>
        <end position="129"/>
    </location>
</feature>
<comment type="caution">
    <text evidence="7">The sequence shown here is derived from an EMBL/GenBank/DDBJ whole genome shotgun (WGS) entry which is preliminary data.</text>
</comment>
<dbReference type="Proteomes" id="UP001492380">
    <property type="component" value="Unassembled WGS sequence"/>
</dbReference>
<evidence type="ECO:0000256" key="5">
    <source>
        <dbReference type="SAM" id="Phobius"/>
    </source>
</evidence>
<dbReference type="EMBL" id="JBBWRZ010000002">
    <property type="protein sequence ID" value="KAK8244617.1"/>
    <property type="molecule type" value="Genomic_DNA"/>
</dbReference>
<feature type="transmembrane region" description="Helical" evidence="5">
    <location>
        <begin position="27"/>
        <end position="49"/>
    </location>
</feature>
<evidence type="ECO:0000256" key="4">
    <source>
        <dbReference type="ARBA" id="ARBA00023136"/>
    </source>
</evidence>
<protein>
    <submittedName>
        <fullName evidence="7">Dicarboxylic amino acid permease</fullName>
    </submittedName>
</protein>
<evidence type="ECO:0000256" key="2">
    <source>
        <dbReference type="ARBA" id="ARBA00022692"/>
    </source>
</evidence>
<reference evidence="7 8" key="1">
    <citation type="submission" date="2024-04" db="EMBL/GenBank/DDBJ databases">
        <title>Phyllosticta paracitricarpa is synonymous to the EU quarantine fungus P. citricarpa based on phylogenomic analyses.</title>
        <authorList>
            <consortium name="Lawrence Berkeley National Laboratory"/>
            <person name="Van Ingen-Buijs V.A."/>
            <person name="Van Westerhoven A.C."/>
            <person name="Haridas S."/>
            <person name="Skiadas P."/>
            <person name="Martin F."/>
            <person name="Groenewald J.Z."/>
            <person name="Crous P.W."/>
            <person name="Seidl M.F."/>
        </authorList>
    </citation>
    <scope>NUCLEOTIDE SEQUENCE [LARGE SCALE GENOMIC DNA]</scope>
    <source>
        <strain evidence="7 8">CBS 123374</strain>
    </source>
</reference>
<keyword evidence="4 5" id="KW-0472">Membrane</keyword>
<feature type="transmembrane region" description="Helical" evidence="5">
    <location>
        <begin position="379"/>
        <end position="401"/>
    </location>
</feature>
<feature type="transmembrane region" description="Helical" evidence="5">
    <location>
        <begin position="456"/>
        <end position="476"/>
    </location>
</feature>
<gene>
    <name evidence="7" type="ORF">HDK90DRAFT_501842</name>
</gene>
<feature type="domain" description="Amino acid permease/ SLC12A" evidence="6">
    <location>
        <begin position="26"/>
        <end position="511"/>
    </location>
</feature>
<evidence type="ECO:0000313" key="8">
    <source>
        <dbReference type="Proteomes" id="UP001492380"/>
    </source>
</evidence>
<feature type="transmembrane region" description="Helical" evidence="5">
    <location>
        <begin position="225"/>
        <end position="245"/>
    </location>
</feature>
<dbReference type="PANTHER" id="PTHR43341:SF9">
    <property type="entry name" value="DICARBOXYLIC AMINO ACID PERMEASE"/>
    <property type="match status" value="1"/>
</dbReference>
<evidence type="ECO:0000259" key="6">
    <source>
        <dbReference type="Pfam" id="PF00324"/>
    </source>
</evidence>
<dbReference type="Gene3D" id="1.20.1740.10">
    <property type="entry name" value="Amino acid/polyamine transporter I"/>
    <property type="match status" value="1"/>
</dbReference>
<feature type="transmembrane region" description="Helical" evidence="5">
    <location>
        <begin position="266"/>
        <end position="286"/>
    </location>
</feature>
<name>A0ABR1Z0Z3_9PEZI</name>
<dbReference type="PIRSF" id="PIRSF006060">
    <property type="entry name" value="AA_transporter"/>
    <property type="match status" value="1"/>
</dbReference>
<dbReference type="PANTHER" id="PTHR43341">
    <property type="entry name" value="AMINO ACID PERMEASE"/>
    <property type="match status" value="1"/>
</dbReference>
<keyword evidence="3 5" id="KW-1133">Transmembrane helix</keyword>
<proteinExistence type="predicted"/>
<evidence type="ECO:0000256" key="1">
    <source>
        <dbReference type="ARBA" id="ARBA00004141"/>
    </source>
</evidence>
<feature type="transmembrane region" description="Helical" evidence="5">
    <location>
        <begin position="166"/>
        <end position="187"/>
    </location>
</feature>
<feature type="transmembrane region" description="Helical" evidence="5">
    <location>
        <begin position="413"/>
        <end position="435"/>
    </location>
</feature>
<accession>A0ABR1Z0Z3</accession>
<dbReference type="InterPro" id="IPR050524">
    <property type="entry name" value="APC_YAT"/>
</dbReference>
<feature type="transmembrane region" description="Helical" evidence="5">
    <location>
        <begin position="135"/>
        <end position="154"/>
    </location>
</feature>
<keyword evidence="8" id="KW-1185">Reference proteome</keyword>
<evidence type="ECO:0000313" key="7">
    <source>
        <dbReference type="EMBL" id="KAK8244617.1"/>
    </source>
</evidence>
<dbReference type="Pfam" id="PF00324">
    <property type="entry name" value="AA_permease"/>
    <property type="match status" value="1"/>
</dbReference>
<dbReference type="InterPro" id="IPR004841">
    <property type="entry name" value="AA-permease/SLC12A_dom"/>
</dbReference>
<feature type="transmembrane region" description="Helical" evidence="5">
    <location>
        <begin position="488"/>
        <end position="509"/>
    </location>
</feature>
<organism evidence="7 8">
    <name type="scientific">Phyllosticta capitalensis</name>
    <dbReference type="NCBI Taxonomy" id="121624"/>
    <lineage>
        <taxon>Eukaryota</taxon>
        <taxon>Fungi</taxon>
        <taxon>Dikarya</taxon>
        <taxon>Ascomycota</taxon>
        <taxon>Pezizomycotina</taxon>
        <taxon>Dothideomycetes</taxon>
        <taxon>Dothideomycetes incertae sedis</taxon>
        <taxon>Botryosphaeriales</taxon>
        <taxon>Phyllostictaceae</taxon>
        <taxon>Phyllosticta</taxon>
    </lineage>
</organism>
<sequence length="565" mass="61483">MEATRRFLFSRPSAASLRQRKLKPRHVQMMSVAGAFGTGLIISSGTGLMRGGPGSLLIAYVIMGLTVFSVMTALAEMATFATSDRGFPGYATRFADPALGFATGYNYFLKYIVVLANNLTASGIILQYWLPHLNVGIWITVFAPPVILINLFHVRVFGETQYVSGVLKLLVMAMLIISCLVASLLSVPSRGGRVGFRYWRDPGPFASYFHSVESHDEEGSWGRALGLWACIIQASFAYLGTEVVGMAFGETPNVEKEVPKAIKWTFWRIIVFYIGGAVVLGMNVPYTNEMLMASTGRNAAASPFVIAMRLARIPVLPDVVNACLLIFVLSAACSDIYVASRTLYALSRDSLAPAIFSRTITPDASSHAPRSLRTRAARLAHGVPIPAVLLSSVFALLAYLNTAAGTSTIFARFVSLVTIFGLLNWIAILITYLSFRAGLRAQRVPRSVLPYQGMGQPYLAMAALVVTLCVVLGAGFEAFMPRWDAGAFVTGYLGIMLFAAMFVGAKLLMKTAWVRGSSMDLTSGTAWGRSVEEGDEVMWKEVPPVTQTSALEHWESRHTENIDEV</sequence>